<dbReference type="EMBL" id="BONW01000046">
    <property type="protein sequence ID" value="GIG92788.1"/>
    <property type="molecule type" value="Genomic_DNA"/>
</dbReference>
<reference evidence="2 3" key="1">
    <citation type="submission" date="2021-01" db="EMBL/GenBank/DDBJ databases">
        <title>Whole genome shotgun sequence of Plantactinospora endophytica NBRC 110450.</title>
        <authorList>
            <person name="Komaki H."/>
            <person name="Tamura T."/>
        </authorList>
    </citation>
    <scope>NUCLEOTIDE SEQUENCE [LARGE SCALE GENOMIC DNA]</scope>
    <source>
        <strain evidence="2 3">NBRC 110450</strain>
    </source>
</reference>
<sequence>MAGPGQTWDMAAISVPPRPYDATAVRPGWADLPADLRAAIGARLGARVNWASTAGGGFTRGFAGVLQTVAGDRVFVKAASLVDQRHLSDWYAREAAITAVLPAGLAVARPRWTLTAAGYHVICLDAIDGRMPGLPWLAGELTATLTAYATVAAALREPPAELVALGVPRLADLARADLAWWAELVTGRETLPDMPAVARHRLPELAALEARLPGYVDRPSMIHGDLRVDNVLLDPAGAAWLCDWTWLCYGAPWFDLAGLLVTAYASGLDADELFHTHPAAYDAPADGLDAALAALSGYWLVRAAAGPGTASPHIRAHQRWSGETALTWLAERQGWQ</sequence>
<dbReference type="InterPro" id="IPR008266">
    <property type="entry name" value="Tyr_kinase_AS"/>
</dbReference>
<dbReference type="Gene3D" id="3.90.1200.10">
    <property type="match status" value="1"/>
</dbReference>
<dbReference type="Pfam" id="PF01636">
    <property type="entry name" value="APH"/>
    <property type="match status" value="1"/>
</dbReference>
<dbReference type="InterPro" id="IPR002575">
    <property type="entry name" value="Aminoglycoside_PTrfase"/>
</dbReference>
<keyword evidence="3" id="KW-1185">Reference proteome</keyword>
<dbReference type="InterPro" id="IPR011009">
    <property type="entry name" value="Kinase-like_dom_sf"/>
</dbReference>
<comment type="caution">
    <text evidence="2">The sequence shown here is derived from an EMBL/GenBank/DDBJ whole genome shotgun (WGS) entry which is preliminary data.</text>
</comment>
<dbReference type="SUPFAM" id="SSF56112">
    <property type="entry name" value="Protein kinase-like (PK-like)"/>
    <property type="match status" value="1"/>
</dbReference>
<proteinExistence type="predicted"/>
<evidence type="ECO:0000313" key="2">
    <source>
        <dbReference type="EMBL" id="GIG92788.1"/>
    </source>
</evidence>
<name>A0ABQ4EDI2_9ACTN</name>
<evidence type="ECO:0000259" key="1">
    <source>
        <dbReference type="Pfam" id="PF01636"/>
    </source>
</evidence>
<organism evidence="2 3">
    <name type="scientific">Plantactinospora endophytica</name>
    <dbReference type="NCBI Taxonomy" id="673535"/>
    <lineage>
        <taxon>Bacteria</taxon>
        <taxon>Bacillati</taxon>
        <taxon>Actinomycetota</taxon>
        <taxon>Actinomycetes</taxon>
        <taxon>Micromonosporales</taxon>
        <taxon>Micromonosporaceae</taxon>
        <taxon>Plantactinospora</taxon>
    </lineage>
</organism>
<dbReference type="PROSITE" id="PS00109">
    <property type="entry name" value="PROTEIN_KINASE_TYR"/>
    <property type="match status" value="1"/>
</dbReference>
<feature type="domain" description="Aminoglycoside phosphotransferase" evidence="1">
    <location>
        <begin position="90"/>
        <end position="267"/>
    </location>
</feature>
<accession>A0ABQ4EDI2</accession>
<dbReference type="Proteomes" id="UP000646749">
    <property type="component" value="Unassembled WGS sequence"/>
</dbReference>
<evidence type="ECO:0000313" key="3">
    <source>
        <dbReference type="Proteomes" id="UP000646749"/>
    </source>
</evidence>
<protein>
    <recommendedName>
        <fullName evidence="1">Aminoglycoside phosphotransferase domain-containing protein</fullName>
    </recommendedName>
</protein>
<gene>
    <name evidence="2" type="ORF">Pen02_77240</name>
</gene>